<dbReference type="PANTHER" id="PTHR48111:SF32">
    <property type="entry name" value="STAGE 0 SPORULATION PROTEIN A HOMOLOG"/>
    <property type="match status" value="1"/>
</dbReference>
<dbReference type="Gene3D" id="1.10.10.10">
    <property type="entry name" value="Winged helix-like DNA-binding domain superfamily/Winged helix DNA-binding domain"/>
    <property type="match status" value="1"/>
</dbReference>
<evidence type="ECO:0000256" key="4">
    <source>
        <dbReference type="ARBA" id="ARBA00023015"/>
    </source>
</evidence>
<evidence type="ECO:0000259" key="11">
    <source>
        <dbReference type="PROSITE" id="PS51755"/>
    </source>
</evidence>
<proteinExistence type="predicted"/>
<accession>A0A7M2RKM0</accession>
<dbReference type="Gene3D" id="3.40.50.2300">
    <property type="match status" value="1"/>
</dbReference>
<feature type="DNA-binding region" description="OmpR/PhoB-type" evidence="9">
    <location>
        <begin position="128"/>
        <end position="224"/>
    </location>
</feature>
<evidence type="ECO:0000256" key="9">
    <source>
        <dbReference type="PROSITE-ProRule" id="PRU01091"/>
    </source>
</evidence>
<dbReference type="PROSITE" id="PS51755">
    <property type="entry name" value="OMPR_PHOB"/>
    <property type="match status" value="1"/>
</dbReference>
<dbReference type="Pfam" id="PF00072">
    <property type="entry name" value="Response_reg"/>
    <property type="match status" value="1"/>
</dbReference>
<evidence type="ECO:0000313" key="12">
    <source>
        <dbReference type="EMBL" id="QOV20117.1"/>
    </source>
</evidence>
<organism evidence="12 13">
    <name type="scientific">Blautia liquoris</name>
    <dbReference type="NCBI Taxonomy" id="2779518"/>
    <lineage>
        <taxon>Bacteria</taxon>
        <taxon>Bacillati</taxon>
        <taxon>Bacillota</taxon>
        <taxon>Clostridia</taxon>
        <taxon>Lachnospirales</taxon>
        <taxon>Lachnospiraceae</taxon>
        <taxon>Blautia</taxon>
    </lineage>
</organism>
<feature type="domain" description="OmpR/PhoB-type" evidence="11">
    <location>
        <begin position="128"/>
        <end position="224"/>
    </location>
</feature>
<dbReference type="SUPFAM" id="SSF52172">
    <property type="entry name" value="CheY-like"/>
    <property type="match status" value="1"/>
</dbReference>
<dbReference type="SMART" id="SM00448">
    <property type="entry name" value="REC"/>
    <property type="match status" value="1"/>
</dbReference>
<evidence type="ECO:0000313" key="13">
    <source>
        <dbReference type="Proteomes" id="UP000593601"/>
    </source>
</evidence>
<protein>
    <recommendedName>
        <fullName evidence="1">Stage 0 sporulation protein A homolog</fullName>
    </recommendedName>
</protein>
<dbReference type="GO" id="GO:0000976">
    <property type="term" value="F:transcription cis-regulatory region binding"/>
    <property type="evidence" value="ECO:0007669"/>
    <property type="project" value="TreeGrafter"/>
</dbReference>
<evidence type="ECO:0000256" key="1">
    <source>
        <dbReference type="ARBA" id="ARBA00018672"/>
    </source>
</evidence>
<dbReference type="PROSITE" id="PS50110">
    <property type="entry name" value="RESPONSE_REGULATORY"/>
    <property type="match status" value="1"/>
</dbReference>
<name>A0A7M2RKM0_9FIRM</name>
<gene>
    <name evidence="12" type="ORF">INP51_03990</name>
</gene>
<keyword evidence="5 9" id="KW-0238">DNA-binding</keyword>
<dbReference type="KEGG" id="bliq:INP51_03990"/>
<evidence type="ECO:0000256" key="3">
    <source>
        <dbReference type="ARBA" id="ARBA00023012"/>
    </source>
</evidence>
<keyword evidence="6" id="KW-0804">Transcription</keyword>
<dbReference type="PANTHER" id="PTHR48111">
    <property type="entry name" value="REGULATOR OF RPOS"/>
    <property type="match status" value="1"/>
</dbReference>
<evidence type="ECO:0000256" key="5">
    <source>
        <dbReference type="ARBA" id="ARBA00023125"/>
    </source>
</evidence>
<dbReference type="InterPro" id="IPR011006">
    <property type="entry name" value="CheY-like_superfamily"/>
</dbReference>
<dbReference type="FunFam" id="1.10.10.10:FF:000018">
    <property type="entry name" value="DNA-binding response regulator ResD"/>
    <property type="match status" value="1"/>
</dbReference>
<dbReference type="InterPro" id="IPR001867">
    <property type="entry name" value="OmpR/PhoB-type_DNA-bd"/>
</dbReference>
<evidence type="ECO:0000256" key="7">
    <source>
        <dbReference type="ARBA" id="ARBA00024867"/>
    </source>
</evidence>
<comment type="function">
    <text evidence="7">May play the central regulatory role in sporulation. It may be an element of the effector pathway responsible for the activation of sporulation genes in response to nutritional stress. Spo0A may act in concert with spo0H (a sigma factor) to control the expression of some genes that are critical to the sporulation process.</text>
</comment>
<dbReference type="InterPro" id="IPR036388">
    <property type="entry name" value="WH-like_DNA-bd_sf"/>
</dbReference>
<evidence type="ECO:0000256" key="2">
    <source>
        <dbReference type="ARBA" id="ARBA00022553"/>
    </source>
</evidence>
<evidence type="ECO:0000256" key="6">
    <source>
        <dbReference type="ARBA" id="ARBA00023163"/>
    </source>
</evidence>
<dbReference type="GO" id="GO:0006355">
    <property type="term" value="P:regulation of DNA-templated transcription"/>
    <property type="evidence" value="ECO:0007669"/>
    <property type="project" value="InterPro"/>
</dbReference>
<dbReference type="FunFam" id="3.40.50.2300:FF:000001">
    <property type="entry name" value="DNA-binding response regulator PhoB"/>
    <property type="match status" value="1"/>
</dbReference>
<dbReference type="SMART" id="SM00862">
    <property type="entry name" value="Trans_reg_C"/>
    <property type="match status" value="1"/>
</dbReference>
<dbReference type="EMBL" id="CP063304">
    <property type="protein sequence ID" value="QOV20117.1"/>
    <property type="molecule type" value="Genomic_DNA"/>
</dbReference>
<sequence>MSTKILVIEDELKMQEILKEFLVEYGYSIDCACDGLDGLAMFRQTTYALILLDIMMPKIDGFAVLELIRKESDVPVILLTALEDEENQIKGFDLQADDYISKPFSMNLLIRRVEAVLRRKQPYPVKEETKHTVEHKNVVLDLEACEVRISGRTVPFTYKEYELIKLFMENKNRVFTREELLNQVWGYDYYGDGKVVNGHIKNIRKKIGMNFITTVRGMGYKIDG</sequence>
<feature type="domain" description="Response regulatory" evidence="10">
    <location>
        <begin position="4"/>
        <end position="117"/>
    </location>
</feature>
<dbReference type="GO" id="GO:0000156">
    <property type="term" value="F:phosphorelay response regulator activity"/>
    <property type="evidence" value="ECO:0007669"/>
    <property type="project" value="TreeGrafter"/>
</dbReference>
<keyword evidence="4" id="KW-0805">Transcription regulation</keyword>
<dbReference type="RefSeq" id="WP_193736437.1">
    <property type="nucleotide sequence ID" value="NZ_CP063304.1"/>
</dbReference>
<dbReference type="InterPro" id="IPR001789">
    <property type="entry name" value="Sig_transdc_resp-reg_receiver"/>
</dbReference>
<evidence type="ECO:0000259" key="10">
    <source>
        <dbReference type="PROSITE" id="PS50110"/>
    </source>
</evidence>
<keyword evidence="3" id="KW-0902">Two-component regulatory system</keyword>
<dbReference type="GO" id="GO:0005829">
    <property type="term" value="C:cytosol"/>
    <property type="evidence" value="ECO:0007669"/>
    <property type="project" value="TreeGrafter"/>
</dbReference>
<reference evidence="12 13" key="1">
    <citation type="submission" date="2020-10" db="EMBL/GenBank/DDBJ databases">
        <title>Blautia liquoris sp.nov., isolated from the mud in a fermentation cellar used for the production of Chinese strong-flavoured liquor.</title>
        <authorList>
            <person name="Lu L."/>
        </authorList>
    </citation>
    <scope>NUCLEOTIDE SEQUENCE [LARGE SCALE GENOMIC DNA]</scope>
    <source>
        <strain evidence="12 13">LZLJ-3</strain>
    </source>
</reference>
<feature type="modified residue" description="4-aspartylphosphate" evidence="8">
    <location>
        <position position="53"/>
    </location>
</feature>
<dbReference type="AlphaFoldDB" id="A0A7M2RKM0"/>
<dbReference type="InterPro" id="IPR039420">
    <property type="entry name" value="WalR-like"/>
</dbReference>
<dbReference type="CDD" id="cd00383">
    <property type="entry name" value="trans_reg_C"/>
    <property type="match status" value="1"/>
</dbReference>
<dbReference type="Proteomes" id="UP000593601">
    <property type="component" value="Chromosome"/>
</dbReference>
<evidence type="ECO:0000256" key="8">
    <source>
        <dbReference type="PROSITE-ProRule" id="PRU00169"/>
    </source>
</evidence>
<dbReference type="Pfam" id="PF00486">
    <property type="entry name" value="Trans_reg_C"/>
    <property type="match status" value="1"/>
</dbReference>
<keyword evidence="13" id="KW-1185">Reference proteome</keyword>
<dbReference type="GO" id="GO:0032993">
    <property type="term" value="C:protein-DNA complex"/>
    <property type="evidence" value="ECO:0007669"/>
    <property type="project" value="TreeGrafter"/>
</dbReference>
<keyword evidence="2 8" id="KW-0597">Phosphoprotein</keyword>